<protein>
    <submittedName>
        <fullName evidence="2">RimJ/RimL family protein N-acetyltransferase</fullName>
    </submittedName>
</protein>
<dbReference type="EMBL" id="JABSXK010000001">
    <property type="protein sequence ID" value="NRV11927.1"/>
    <property type="molecule type" value="Genomic_DNA"/>
</dbReference>
<feature type="domain" description="N-acetyltransferase" evidence="1">
    <location>
        <begin position="59"/>
        <end position="152"/>
    </location>
</feature>
<sequence length="169" mass="19641">MNNEFLESERLFLKPLSFEELQCINNNELDNIETQIELESLLDSVKLAISKKLIKMKNIDENIHEWYTYWLIINKENQKGIGFIGFKGVPDANGYLEVGYSISSNYRRNRFMTEALETLVRWAGKFQGGKGIIARALKTNFGSIKVLNNCNFELFSTTEQENIYINKLR</sequence>
<comment type="caution">
    <text evidence="2">The sequence shown here is derived from an EMBL/GenBank/DDBJ whole genome shotgun (WGS) entry which is preliminary data.</text>
</comment>
<evidence type="ECO:0000313" key="2">
    <source>
        <dbReference type="EMBL" id="NRV11927.1"/>
    </source>
</evidence>
<dbReference type="Proteomes" id="UP000821656">
    <property type="component" value="Unassembled WGS sequence"/>
</dbReference>
<evidence type="ECO:0000313" key="3">
    <source>
        <dbReference type="Proteomes" id="UP000821656"/>
    </source>
</evidence>
<gene>
    <name evidence="2" type="ORF">DFH45_004890</name>
</gene>
<dbReference type="Gene3D" id="3.40.630.30">
    <property type="match status" value="1"/>
</dbReference>
<dbReference type="InterPro" id="IPR051531">
    <property type="entry name" value="N-acetyltransferase"/>
</dbReference>
<proteinExistence type="predicted"/>
<evidence type="ECO:0000259" key="1">
    <source>
        <dbReference type="Pfam" id="PF13302"/>
    </source>
</evidence>
<organism evidence="2 3">
    <name type="scientific">Clostridium beijerinckii</name>
    <name type="common">Clostridium MP</name>
    <dbReference type="NCBI Taxonomy" id="1520"/>
    <lineage>
        <taxon>Bacteria</taxon>
        <taxon>Bacillati</taxon>
        <taxon>Bacillota</taxon>
        <taxon>Clostridia</taxon>
        <taxon>Eubacteriales</taxon>
        <taxon>Clostridiaceae</taxon>
        <taxon>Clostridium</taxon>
    </lineage>
</organism>
<reference evidence="2" key="1">
    <citation type="submission" date="2020-05" db="EMBL/GenBank/DDBJ databases">
        <title>Genomic insights into acetone-butanol-ethanol (ABE) fermentation by sequencing solventogenic clostridia strains.</title>
        <authorList>
            <person name="Brown S."/>
        </authorList>
    </citation>
    <scope>NUCLEOTIDE SEQUENCE</scope>
    <source>
        <strain evidence="2">DJ126</strain>
    </source>
</reference>
<accession>A0A1S8Q4Q6</accession>
<dbReference type="Pfam" id="PF13302">
    <property type="entry name" value="Acetyltransf_3"/>
    <property type="match status" value="1"/>
</dbReference>
<name>A0A1S8Q4Q6_CLOBE</name>
<dbReference type="AlphaFoldDB" id="A0A1S8Q4Q6"/>
<dbReference type="PANTHER" id="PTHR43792">
    <property type="entry name" value="GNAT FAMILY, PUTATIVE (AFU_ORTHOLOGUE AFUA_3G00765)-RELATED-RELATED"/>
    <property type="match status" value="1"/>
</dbReference>
<dbReference type="SUPFAM" id="SSF55729">
    <property type="entry name" value="Acyl-CoA N-acyltransferases (Nat)"/>
    <property type="match status" value="1"/>
</dbReference>
<dbReference type="GO" id="GO:0016747">
    <property type="term" value="F:acyltransferase activity, transferring groups other than amino-acyl groups"/>
    <property type="evidence" value="ECO:0007669"/>
    <property type="project" value="InterPro"/>
</dbReference>
<dbReference type="PANTHER" id="PTHR43792:SF13">
    <property type="entry name" value="ACETYLTRANSFERASE"/>
    <property type="match status" value="1"/>
</dbReference>
<dbReference type="InterPro" id="IPR000182">
    <property type="entry name" value="GNAT_dom"/>
</dbReference>
<dbReference type="InterPro" id="IPR016181">
    <property type="entry name" value="Acyl_CoA_acyltransferase"/>
</dbReference>
<dbReference type="RefSeq" id="WP_077306684.1">
    <property type="nucleotide sequence ID" value="NZ_CP016090.1"/>
</dbReference>